<organism evidence="3 4">
    <name type="scientific">Heterodera trifolii</name>
    <dbReference type="NCBI Taxonomy" id="157864"/>
    <lineage>
        <taxon>Eukaryota</taxon>
        <taxon>Metazoa</taxon>
        <taxon>Ecdysozoa</taxon>
        <taxon>Nematoda</taxon>
        <taxon>Chromadorea</taxon>
        <taxon>Rhabditida</taxon>
        <taxon>Tylenchina</taxon>
        <taxon>Tylenchomorpha</taxon>
        <taxon>Tylenchoidea</taxon>
        <taxon>Heteroderidae</taxon>
        <taxon>Heteroderinae</taxon>
        <taxon>Heterodera</taxon>
    </lineage>
</organism>
<protein>
    <submittedName>
        <fullName evidence="3">Uncharacterized protein</fullName>
    </submittedName>
</protein>
<feature type="transmembrane region" description="Helical" evidence="2">
    <location>
        <begin position="146"/>
        <end position="167"/>
    </location>
</feature>
<name>A0ABD2L1S4_9BILA</name>
<keyword evidence="2" id="KW-0472">Membrane</keyword>
<dbReference type="InterPro" id="IPR004151">
    <property type="entry name" value="7TM_GPCR_serpentine_rcpt_Sre"/>
</dbReference>
<proteinExistence type="inferred from homology"/>
<keyword evidence="2" id="KW-0812">Transmembrane</keyword>
<dbReference type="AlphaFoldDB" id="A0ABD2L1S4"/>
<keyword evidence="2" id="KW-1133">Transmembrane helix</keyword>
<evidence type="ECO:0000256" key="1">
    <source>
        <dbReference type="ARBA" id="ARBA00006803"/>
    </source>
</evidence>
<keyword evidence="4" id="KW-1185">Reference proteome</keyword>
<feature type="transmembrane region" description="Helical" evidence="2">
    <location>
        <begin position="179"/>
        <end position="202"/>
    </location>
</feature>
<comment type="similarity">
    <text evidence="1">Belongs to the nematode receptor-like protein sre family.</text>
</comment>
<dbReference type="Pfam" id="PF03125">
    <property type="entry name" value="Sre"/>
    <property type="match status" value="1"/>
</dbReference>
<feature type="transmembrane region" description="Helical" evidence="2">
    <location>
        <begin position="50"/>
        <end position="74"/>
    </location>
</feature>
<sequence>MPSLSGTIIDIAYLILSFEMFTDLSVLAIACLNLAVIMPTKLLHTNLKSILITQSFAVLYFGIVRLVIICQRLIPACEQSSNTTEINLITSALSMVFSFVEYLLIALIGRYNQKMYNRQIETTSSNNYNIGFRYQISDNINSAKQLSATFLFFFLSNLCLTFLYTIALTFDQDKDDFQIALVYAASNLSIAILCFAIELTIVT</sequence>
<evidence type="ECO:0000313" key="4">
    <source>
        <dbReference type="Proteomes" id="UP001620626"/>
    </source>
</evidence>
<feature type="transmembrane region" description="Helical" evidence="2">
    <location>
        <begin position="12"/>
        <end position="38"/>
    </location>
</feature>
<evidence type="ECO:0000256" key="2">
    <source>
        <dbReference type="SAM" id="Phobius"/>
    </source>
</evidence>
<dbReference type="EMBL" id="JBICBT010000577">
    <property type="protein sequence ID" value="KAL3109170.1"/>
    <property type="molecule type" value="Genomic_DNA"/>
</dbReference>
<comment type="caution">
    <text evidence="3">The sequence shown here is derived from an EMBL/GenBank/DDBJ whole genome shotgun (WGS) entry which is preliminary data.</text>
</comment>
<dbReference type="Proteomes" id="UP001620626">
    <property type="component" value="Unassembled WGS sequence"/>
</dbReference>
<feature type="transmembrane region" description="Helical" evidence="2">
    <location>
        <begin position="86"/>
        <end position="108"/>
    </location>
</feature>
<gene>
    <name evidence="3" type="ORF">niasHT_013950</name>
</gene>
<accession>A0ABD2L1S4</accession>
<reference evidence="3 4" key="1">
    <citation type="submission" date="2024-10" db="EMBL/GenBank/DDBJ databases">
        <authorList>
            <person name="Kim D."/>
        </authorList>
    </citation>
    <scope>NUCLEOTIDE SEQUENCE [LARGE SCALE GENOMIC DNA]</scope>
    <source>
        <strain evidence="3">BH-2024</strain>
    </source>
</reference>
<evidence type="ECO:0000313" key="3">
    <source>
        <dbReference type="EMBL" id="KAL3109170.1"/>
    </source>
</evidence>